<keyword evidence="3" id="KW-1185">Reference proteome</keyword>
<dbReference type="EMBL" id="CP001739">
    <property type="protein sequence ID" value="ACZ08109.1"/>
    <property type="molecule type" value="Genomic_DNA"/>
</dbReference>
<feature type="transmembrane region" description="Helical" evidence="1">
    <location>
        <begin position="90"/>
        <end position="112"/>
    </location>
</feature>
<dbReference type="AlphaFoldDB" id="D1AH75"/>
<dbReference type="Proteomes" id="UP000000845">
    <property type="component" value="Chromosome"/>
</dbReference>
<keyword evidence="1" id="KW-1133">Transmembrane helix</keyword>
<proteinExistence type="predicted"/>
<dbReference type="HOGENOM" id="CLU_2107316_0_0_0"/>
<evidence type="ECO:0000313" key="2">
    <source>
        <dbReference type="EMBL" id="ACZ08109.1"/>
    </source>
</evidence>
<protein>
    <submittedName>
        <fullName evidence="2">Uncharacterized protein</fullName>
    </submittedName>
</protein>
<dbReference type="STRING" id="526218.Sterm_1242"/>
<dbReference type="RefSeq" id="WP_012860705.1">
    <property type="nucleotide sequence ID" value="NC_013517.1"/>
</dbReference>
<evidence type="ECO:0000256" key="1">
    <source>
        <dbReference type="SAM" id="Phobius"/>
    </source>
</evidence>
<reference evidence="2 3" key="2">
    <citation type="journal article" date="2010" name="Stand. Genomic Sci.">
        <title>Complete genome sequence of Sebaldella termitidis type strain (NCTC 11300).</title>
        <authorList>
            <person name="Harmon-Smith M."/>
            <person name="Celia L."/>
            <person name="Chertkov O."/>
            <person name="Lapidus A."/>
            <person name="Copeland A."/>
            <person name="Glavina Del Rio T."/>
            <person name="Nolan M."/>
            <person name="Lucas S."/>
            <person name="Tice H."/>
            <person name="Cheng J.F."/>
            <person name="Han C."/>
            <person name="Detter J.C."/>
            <person name="Bruce D."/>
            <person name="Goodwin L."/>
            <person name="Pitluck S."/>
            <person name="Pati A."/>
            <person name="Liolios K."/>
            <person name="Ivanova N."/>
            <person name="Mavromatis K."/>
            <person name="Mikhailova N."/>
            <person name="Chen A."/>
            <person name="Palaniappan K."/>
            <person name="Land M."/>
            <person name="Hauser L."/>
            <person name="Chang Y.J."/>
            <person name="Jeffries C.D."/>
            <person name="Brettin T."/>
            <person name="Goker M."/>
            <person name="Beck B."/>
            <person name="Bristow J."/>
            <person name="Eisen J.A."/>
            <person name="Markowitz V."/>
            <person name="Hugenholtz P."/>
            <person name="Kyrpides N.C."/>
            <person name="Klenk H.P."/>
            <person name="Chen F."/>
        </authorList>
    </citation>
    <scope>NUCLEOTIDE SEQUENCE [LARGE SCALE GENOMIC DNA]</scope>
    <source>
        <strain evidence="3">ATCC 33386 / NCTC 11300</strain>
    </source>
</reference>
<sequence length="115" mass="13781">MTTKEIKELIIEMIACKEFKIIEESQMRPVFDDFDEDEYGKEYTISLDLSDFTDDEKDEISKIKEVEFEGNYYYPQYQTLGKNKKEIKNFYYIPSVSTIISLNLFQKYIFFIGNN</sequence>
<keyword evidence="1" id="KW-0472">Membrane</keyword>
<keyword evidence="1" id="KW-0812">Transmembrane</keyword>
<reference evidence="3" key="1">
    <citation type="submission" date="2009-09" db="EMBL/GenBank/DDBJ databases">
        <title>The complete chromosome of Sebaldella termitidis ATCC 33386.</title>
        <authorList>
            <consortium name="US DOE Joint Genome Institute (JGI-PGF)"/>
            <person name="Lucas S."/>
            <person name="Copeland A."/>
            <person name="Lapidus A."/>
            <person name="Glavina del Rio T."/>
            <person name="Dalin E."/>
            <person name="Tice H."/>
            <person name="Bruce D."/>
            <person name="Goodwin L."/>
            <person name="Pitluck S."/>
            <person name="Kyrpides N."/>
            <person name="Mavromatis K."/>
            <person name="Ivanova N."/>
            <person name="Mikhailova N."/>
            <person name="Sims D."/>
            <person name="Meincke L."/>
            <person name="Brettin T."/>
            <person name="Detter J.C."/>
            <person name="Han C."/>
            <person name="Larimer F."/>
            <person name="Land M."/>
            <person name="Hauser L."/>
            <person name="Markowitz V."/>
            <person name="Cheng J.F."/>
            <person name="Hugenholtz P."/>
            <person name="Woyke T."/>
            <person name="Wu D."/>
            <person name="Eisen J.A."/>
        </authorList>
    </citation>
    <scope>NUCLEOTIDE SEQUENCE [LARGE SCALE GENOMIC DNA]</scope>
    <source>
        <strain evidence="3">ATCC 33386 / NCTC 11300</strain>
    </source>
</reference>
<dbReference type="KEGG" id="str:Sterm_1242"/>
<evidence type="ECO:0000313" key="3">
    <source>
        <dbReference type="Proteomes" id="UP000000845"/>
    </source>
</evidence>
<name>D1AH75_SEBTE</name>
<accession>D1AH75</accession>
<organism evidence="2 3">
    <name type="scientific">Sebaldella termitidis (strain ATCC 33386 / NCTC 11300)</name>
    <dbReference type="NCBI Taxonomy" id="526218"/>
    <lineage>
        <taxon>Bacteria</taxon>
        <taxon>Fusobacteriati</taxon>
        <taxon>Fusobacteriota</taxon>
        <taxon>Fusobacteriia</taxon>
        <taxon>Fusobacteriales</taxon>
        <taxon>Leptotrichiaceae</taxon>
        <taxon>Sebaldella</taxon>
    </lineage>
</organism>
<gene>
    <name evidence="2" type="ordered locus">Sterm_1242</name>
</gene>